<dbReference type="EMBL" id="JARBHB010000001">
    <property type="protein sequence ID" value="KAJ8896453.1"/>
    <property type="molecule type" value="Genomic_DNA"/>
</dbReference>
<dbReference type="SUPFAM" id="SSF53098">
    <property type="entry name" value="Ribonuclease H-like"/>
    <property type="match status" value="1"/>
</dbReference>
<dbReference type="Proteomes" id="UP001159363">
    <property type="component" value="Chromosome 1"/>
</dbReference>
<evidence type="ECO:0000313" key="2">
    <source>
        <dbReference type="Proteomes" id="UP001159363"/>
    </source>
</evidence>
<name>A0ABQ9IKU5_9NEOP</name>
<sequence length="295" mass="33927">MDLPSCTQESDAAKNLLPLCATRWAVRIHSLKRFRQNYGSVPLTLEEIVNGNASNKRKSALQGYIKRLQKMDTMYCKVRNSVQQVLIRQTLLKIRSETGFSKTNEEGELPKKLNLKEPVEKRIVTVPCKLENSLNPSSSVSFTPKEKLWKEFYGIVDHFLNELKRRFDQARMKKVIKLENVILFSIRQGSLSPEELQLEKLKNESAMGQTLLGKKLIMLILTIPASADSSERSFSDFRRLKTYLRANMSQRLNHLLVAQIYGSRLSSLQLHDILKESVSRTSERKSTFCNYEVSK</sequence>
<dbReference type="InterPro" id="IPR012337">
    <property type="entry name" value="RNaseH-like_sf"/>
</dbReference>
<gene>
    <name evidence="1" type="ORF">PR048_001797</name>
</gene>
<proteinExistence type="predicted"/>
<protein>
    <recommendedName>
        <fullName evidence="3">HAT C-terminal dimerisation domain-containing protein</fullName>
    </recommendedName>
</protein>
<comment type="caution">
    <text evidence="1">The sequence shown here is derived from an EMBL/GenBank/DDBJ whole genome shotgun (WGS) entry which is preliminary data.</text>
</comment>
<keyword evidence="2" id="KW-1185">Reference proteome</keyword>
<accession>A0ABQ9IKU5</accession>
<evidence type="ECO:0000313" key="1">
    <source>
        <dbReference type="EMBL" id="KAJ8896453.1"/>
    </source>
</evidence>
<evidence type="ECO:0008006" key="3">
    <source>
        <dbReference type="Google" id="ProtNLM"/>
    </source>
</evidence>
<organism evidence="1 2">
    <name type="scientific">Dryococelus australis</name>
    <dbReference type="NCBI Taxonomy" id="614101"/>
    <lineage>
        <taxon>Eukaryota</taxon>
        <taxon>Metazoa</taxon>
        <taxon>Ecdysozoa</taxon>
        <taxon>Arthropoda</taxon>
        <taxon>Hexapoda</taxon>
        <taxon>Insecta</taxon>
        <taxon>Pterygota</taxon>
        <taxon>Neoptera</taxon>
        <taxon>Polyneoptera</taxon>
        <taxon>Phasmatodea</taxon>
        <taxon>Verophasmatodea</taxon>
        <taxon>Anareolatae</taxon>
        <taxon>Phasmatidae</taxon>
        <taxon>Eurycanthinae</taxon>
        <taxon>Dryococelus</taxon>
    </lineage>
</organism>
<reference evidence="1 2" key="1">
    <citation type="submission" date="2023-02" db="EMBL/GenBank/DDBJ databases">
        <title>LHISI_Scaffold_Assembly.</title>
        <authorList>
            <person name="Stuart O.P."/>
            <person name="Cleave R."/>
            <person name="Magrath M.J.L."/>
            <person name="Mikheyev A.S."/>
        </authorList>
    </citation>
    <scope>NUCLEOTIDE SEQUENCE [LARGE SCALE GENOMIC DNA]</scope>
    <source>
        <strain evidence="1">Daus_M_001</strain>
        <tissue evidence="1">Leg muscle</tissue>
    </source>
</reference>